<proteinExistence type="predicted"/>
<comment type="caution">
    <text evidence="1">The sequence shown here is derived from an EMBL/GenBank/DDBJ whole genome shotgun (WGS) entry which is preliminary data.</text>
</comment>
<dbReference type="AlphaFoldDB" id="A0A1V3INK9"/>
<name>A0A1V3INK9_9PAST</name>
<evidence type="ECO:0000313" key="2">
    <source>
        <dbReference type="Proteomes" id="UP000189433"/>
    </source>
</evidence>
<evidence type="ECO:0000313" key="1">
    <source>
        <dbReference type="EMBL" id="OOF43763.1"/>
    </source>
</evidence>
<organism evidence="1 2">
    <name type="scientific">Rodentibacter rarus</name>
    <dbReference type="NCBI Taxonomy" id="1908260"/>
    <lineage>
        <taxon>Bacteria</taxon>
        <taxon>Pseudomonadati</taxon>
        <taxon>Pseudomonadota</taxon>
        <taxon>Gammaproteobacteria</taxon>
        <taxon>Pasteurellales</taxon>
        <taxon>Pasteurellaceae</taxon>
        <taxon>Rodentibacter</taxon>
    </lineage>
</organism>
<dbReference type="STRING" id="1908260.BKK50_04110"/>
<accession>A0A1V3INK9</accession>
<gene>
    <name evidence="1" type="ORF">BKK50_04110</name>
</gene>
<reference evidence="1 2" key="1">
    <citation type="submission" date="2016-10" db="EMBL/GenBank/DDBJ databases">
        <title>Rodentibacter gen. nov. and new species.</title>
        <authorList>
            <person name="Christensen H."/>
        </authorList>
    </citation>
    <scope>NUCLEOTIDE SEQUENCE [LARGE SCALE GENOMIC DNA]</scope>
    <source>
        <strain evidence="1 2">CCUG17206</strain>
    </source>
</reference>
<dbReference type="EMBL" id="MLHJ01000032">
    <property type="protein sequence ID" value="OOF43763.1"/>
    <property type="molecule type" value="Genomic_DNA"/>
</dbReference>
<keyword evidence="2" id="KW-1185">Reference proteome</keyword>
<dbReference type="Proteomes" id="UP000189433">
    <property type="component" value="Unassembled WGS sequence"/>
</dbReference>
<sequence>MYLQDKAMIEAVRRGQNLSLSLRMDAETGDSSDYMTFILPGIKATSVDVDDGAKNLIQTLNFDAFPAVYDSESAIDDVLKKPTTLIIQDTLA</sequence>
<protein>
    <submittedName>
        <fullName evidence="1">Uncharacterized protein</fullName>
    </submittedName>
</protein>